<feature type="compositionally biased region" description="Basic and acidic residues" evidence="12">
    <location>
        <begin position="526"/>
        <end position="539"/>
    </location>
</feature>
<dbReference type="InterPro" id="IPR032781">
    <property type="entry name" value="ABC_tran_Xtn"/>
</dbReference>
<dbReference type="GO" id="GO:0003677">
    <property type="term" value="F:DNA binding"/>
    <property type="evidence" value="ECO:0007669"/>
    <property type="project" value="InterPro"/>
</dbReference>
<evidence type="ECO:0000313" key="15">
    <source>
        <dbReference type="Proteomes" id="UP000244956"/>
    </source>
</evidence>
<dbReference type="Gene3D" id="1.10.287.380">
    <property type="entry name" value="Valyl-tRNA synthetase, C-terminal domain"/>
    <property type="match status" value="1"/>
</dbReference>
<keyword evidence="7" id="KW-0378">Hydrolase</keyword>
<dbReference type="OrthoDB" id="1521973at2"/>
<keyword evidence="6" id="KW-0547">Nucleotide-binding</keyword>
<evidence type="ECO:0000259" key="13">
    <source>
        <dbReference type="PROSITE" id="PS50893"/>
    </source>
</evidence>
<evidence type="ECO:0000256" key="10">
    <source>
        <dbReference type="ARBA" id="ARBA00022884"/>
    </source>
</evidence>
<dbReference type="InterPro" id="IPR003593">
    <property type="entry name" value="AAA+_ATPase"/>
</dbReference>
<dbReference type="EMBL" id="QEWP01000019">
    <property type="protein sequence ID" value="PWD98124.1"/>
    <property type="molecule type" value="Genomic_DNA"/>
</dbReference>
<evidence type="ECO:0000256" key="7">
    <source>
        <dbReference type="ARBA" id="ARBA00022801"/>
    </source>
</evidence>
<dbReference type="GO" id="GO:0006417">
    <property type="term" value="P:regulation of translation"/>
    <property type="evidence" value="ECO:0007669"/>
    <property type="project" value="UniProtKB-KW"/>
</dbReference>
<evidence type="ECO:0000256" key="4">
    <source>
        <dbReference type="ARBA" id="ARBA00022730"/>
    </source>
</evidence>
<dbReference type="PROSITE" id="PS50893">
    <property type="entry name" value="ABC_TRANSPORTER_2"/>
    <property type="match status" value="2"/>
</dbReference>
<reference evidence="14 15" key="1">
    <citation type="submission" date="2018-05" db="EMBL/GenBank/DDBJ databases">
        <title>Marinilabilia rubrum sp. nov., isolated from saltern sediment.</title>
        <authorList>
            <person name="Zhang R."/>
        </authorList>
    </citation>
    <scope>NUCLEOTIDE SEQUENCE [LARGE SCALE GENOMIC DNA]</scope>
    <source>
        <strain evidence="14 15">WTE16</strain>
    </source>
</reference>
<keyword evidence="3" id="KW-0820">tRNA-binding</keyword>
<name>A0A2U2B511_9BACT</name>
<evidence type="ECO:0000256" key="9">
    <source>
        <dbReference type="ARBA" id="ARBA00022845"/>
    </source>
</evidence>
<feature type="compositionally biased region" description="Basic and acidic residues" evidence="12">
    <location>
        <begin position="550"/>
        <end position="582"/>
    </location>
</feature>
<feature type="domain" description="ABC transporter" evidence="13">
    <location>
        <begin position="313"/>
        <end position="531"/>
    </location>
</feature>
<dbReference type="RefSeq" id="WP_109265767.1">
    <property type="nucleotide sequence ID" value="NZ_QEWP01000019.1"/>
</dbReference>
<dbReference type="GO" id="GO:0000049">
    <property type="term" value="F:tRNA binding"/>
    <property type="evidence" value="ECO:0007669"/>
    <property type="project" value="UniProtKB-KW"/>
</dbReference>
<dbReference type="PANTHER" id="PTHR42855:SF1">
    <property type="entry name" value="ABC TRANSPORTER DOMAIN-CONTAINING PROTEIN"/>
    <property type="match status" value="1"/>
</dbReference>
<keyword evidence="10" id="KW-0694">RNA-binding</keyword>
<dbReference type="InterPro" id="IPR032524">
    <property type="entry name" value="ABC_tran_C"/>
</dbReference>
<dbReference type="GO" id="GO:0019843">
    <property type="term" value="F:rRNA binding"/>
    <property type="evidence" value="ECO:0007669"/>
    <property type="project" value="UniProtKB-KW"/>
</dbReference>
<evidence type="ECO:0000256" key="1">
    <source>
        <dbReference type="ARBA" id="ARBA00005868"/>
    </source>
</evidence>
<dbReference type="Pfam" id="PF16326">
    <property type="entry name" value="ABC_tran_CTD"/>
    <property type="match status" value="1"/>
</dbReference>
<dbReference type="GO" id="GO:0005524">
    <property type="term" value="F:ATP binding"/>
    <property type="evidence" value="ECO:0007669"/>
    <property type="project" value="UniProtKB-KW"/>
</dbReference>
<dbReference type="SMART" id="SM00382">
    <property type="entry name" value="AAA"/>
    <property type="match status" value="2"/>
</dbReference>
<keyword evidence="9" id="KW-0810">Translation regulation</keyword>
<keyword evidence="11" id="KW-0648">Protein biosynthesis</keyword>
<dbReference type="CDD" id="cd03221">
    <property type="entry name" value="ABCF_EF-3"/>
    <property type="match status" value="2"/>
</dbReference>
<keyword evidence="15" id="KW-1185">Reference proteome</keyword>
<evidence type="ECO:0000313" key="14">
    <source>
        <dbReference type="EMBL" id="PWD98124.1"/>
    </source>
</evidence>
<evidence type="ECO:0000256" key="2">
    <source>
        <dbReference type="ARBA" id="ARBA00022490"/>
    </source>
</evidence>
<dbReference type="InterPro" id="IPR003439">
    <property type="entry name" value="ABC_transporter-like_ATP-bd"/>
</dbReference>
<keyword evidence="4" id="KW-0699">rRNA-binding</keyword>
<feature type="region of interest" description="Disordered" evidence="12">
    <location>
        <begin position="526"/>
        <end position="598"/>
    </location>
</feature>
<dbReference type="FunFam" id="3.40.50.300:FF:000183">
    <property type="entry name" value="ABC transporter ATP-binding protein yjjK"/>
    <property type="match status" value="1"/>
</dbReference>
<proteinExistence type="inferred from homology"/>
<evidence type="ECO:0000256" key="5">
    <source>
        <dbReference type="ARBA" id="ARBA00022737"/>
    </source>
</evidence>
<evidence type="ECO:0000256" key="12">
    <source>
        <dbReference type="SAM" id="MobiDB-lite"/>
    </source>
</evidence>
<dbReference type="GO" id="GO:0006412">
    <property type="term" value="P:translation"/>
    <property type="evidence" value="ECO:0007669"/>
    <property type="project" value="UniProtKB-KW"/>
</dbReference>
<keyword evidence="5" id="KW-0677">Repeat</keyword>
<evidence type="ECO:0000256" key="6">
    <source>
        <dbReference type="ARBA" id="ARBA00022741"/>
    </source>
</evidence>
<dbReference type="SUPFAM" id="SSF52540">
    <property type="entry name" value="P-loop containing nucleoside triphosphate hydrolases"/>
    <property type="match status" value="2"/>
</dbReference>
<gene>
    <name evidence="14" type="ORF">DDZ16_17435</name>
</gene>
<keyword evidence="8" id="KW-0067">ATP-binding</keyword>
<evidence type="ECO:0000256" key="3">
    <source>
        <dbReference type="ARBA" id="ARBA00022555"/>
    </source>
</evidence>
<feature type="domain" description="ABC transporter" evidence="13">
    <location>
        <begin position="5"/>
        <end position="248"/>
    </location>
</feature>
<dbReference type="InterPro" id="IPR027417">
    <property type="entry name" value="P-loop_NTPase"/>
</dbReference>
<dbReference type="Pfam" id="PF12848">
    <property type="entry name" value="ABC_tran_Xtn"/>
    <property type="match status" value="1"/>
</dbReference>
<dbReference type="Gene3D" id="3.40.50.300">
    <property type="entry name" value="P-loop containing nucleotide triphosphate hydrolases"/>
    <property type="match status" value="2"/>
</dbReference>
<dbReference type="AlphaFoldDB" id="A0A2U2B511"/>
<dbReference type="Proteomes" id="UP000244956">
    <property type="component" value="Unassembled WGS sequence"/>
</dbReference>
<dbReference type="InterPro" id="IPR037118">
    <property type="entry name" value="Val-tRNA_synth_C_sf"/>
</dbReference>
<dbReference type="InterPro" id="IPR051309">
    <property type="entry name" value="ABCF_ATPase"/>
</dbReference>
<evidence type="ECO:0000256" key="11">
    <source>
        <dbReference type="ARBA" id="ARBA00022917"/>
    </source>
</evidence>
<organism evidence="14 15">
    <name type="scientific">Marinilabilia rubra</name>
    <dbReference type="NCBI Taxonomy" id="2162893"/>
    <lineage>
        <taxon>Bacteria</taxon>
        <taxon>Pseudomonadati</taxon>
        <taxon>Bacteroidota</taxon>
        <taxon>Bacteroidia</taxon>
        <taxon>Marinilabiliales</taxon>
        <taxon>Marinilabiliaceae</taxon>
        <taxon>Marinilabilia</taxon>
    </lineage>
</organism>
<dbReference type="FunFam" id="3.40.50.300:FF:000011">
    <property type="entry name" value="Putative ABC transporter ATP-binding component"/>
    <property type="match status" value="1"/>
</dbReference>
<accession>A0A2U2B511</accession>
<protein>
    <submittedName>
        <fullName evidence="14">ABC transporter</fullName>
    </submittedName>
</protein>
<dbReference type="Pfam" id="PF00005">
    <property type="entry name" value="ABC_tran"/>
    <property type="match status" value="2"/>
</dbReference>
<dbReference type="GO" id="GO:0016887">
    <property type="term" value="F:ATP hydrolysis activity"/>
    <property type="evidence" value="ECO:0007669"/>
    <property type="project" value="InterPro"/>
</dbReference>
<dbReference type="PANTHER" id="PTHR42855">
    <property type="entry name" value="ABC TRANSPORTER ATP-BINDING SUBUNIT"/>
    <property type="match status" value="1"/>
</dbReference>
<evidence type="ECO:0000256" key="8">
    <source>
        <dbReference type="ARBA" id="ARBA00022840"/>
    </source>
</evidence>
<keyword evidence="2" id="KW-0963">Cytoplasm</keyword>
<comment type="similarity">
    <text evidence="1">Belongs to the ABC transporter superfamily. ABCF family. Translational throttle EttA subfamily.</text>
</comment>
<comment type="caution">
    <text evidence="14">The sequence shown here is derived from an EMBL/GenBank/DDBJ whole genome shotgun (WGS) entry which is preliminary data.</text>
</comment>
<sequence>MANILSVENLTHHWGDISLFNDLTFGLEEGDKAALIARNGTGKTTLLNILGDIYPADSGTVTLRKGVTMGYLAQNPDFNPEITVLESLFQSDNETALLVREYEKALAESDHDALQHLLPKMDQYNAWDFEERAKQILSQLKIDMFEQPMGQLSGGQVKRVALAKVLITNPDFFILDEPTNHLDLDMIEWLEDYLKRSRMTLLMVTHDRYFLDNVCNEIFELHDEMLYQYKGNYTYYLEKRAERISQKNQEVEKARNLLRKEQDWMNRQPQARGTKAKYRIDAFYDLKKTAGQNLEEQNLEINIKSSRLGKKVVNLHNISKSFDNLKLIEDFSYKFARGEKVGIIGKNGSGKSTFLNILTGKLAPDSGEIEPGETLVFGYYRQEGLNLDENKRVLDVITDIADHIQLGKDQSMSASQFLRYFMFPNEMHNVLVQKLSGGEKKRLYLMTVLIKNPNFLILDEPTNDLDILTLNILEDYLQQFDGCVMVVSHDRYFLDKVTDHLFVFEGNGKIKDFPGNYTDYYTQKKKENKAQKELSNKYKEPKKKKPARQPKPDKLTYKEKKEMEALEERIENLESEKSEKETQLNSGSLEGEELMEASSRLGEIMEEVDECEMRWLELSEKEG</sequence>